<feature type="region of interest" description="Disordered" evidence="1">
    <location>
        <begin position="1"/>
        <end position="22"/>
    </location>
</feature>
<sequence length="175" mass="19162">MSDPARQIPTPDTGLRGPGTAAPLRDWLAAMRAVTETRPSEARAEPVAEPALRPRIVEAAPVEPAPAATVEAKEAAAEDARGVWAPRLVTAAKAGEDADDELAEIMAENMMLKAKLRLEAERRDELQILLAAELRELRAHITEEVGKMEDLRAERDLWRARCEALASPLFQTAQR</sequence>
<evidence type="ECO:0000313" key="3">
    <source>
        <dbReference type="Proteomes" id="UP000198804"/>
    </source>
</evidence>
<evidence type="ECO:0000256" key="1">
    <source>
        <dbReference type="SAM" id="MobiDB-lite"/>
    </source>
</evidence>
<reference evidence="3" key="1">
    <citation type="submission" date="2016-10" db="EMBL/GenBank/DDBJ databases">
        <authorList>
            <person name="Varghese N."/>
            <person name="Submissions S."/>
        </authorList>
    </citation>
    <scope>NUCLEOTIDE SEQUENCE [LARGE SCALE GENOMIC DNA]</scope>
    <source>
        <strain evidence="3">CGMCC 1.6474</strain>
    </source>
</reference>
<dbReference type="Proteomes" id="UP000198804">
    <property type="component" value="Unassembled WGS sequence"/>
</dbReference>
<keyword evidence="3" id="KW-1185">Reference proteome</keyword>
<evidence type="ECO:0000313" key="2">
    <source>
        <dbReference type="EMBL" id="SFL50298.1"/>
    </source>
</evidence>
<dbReference type="EMBL" id="FOSV01000016">
    <property type="protein sequence ID" value="SFL50298.1"/>
    <property type="molecule type" value="Genomic_DNA"/>
</dbReference>
<proteinExistence type="predicted"/>
<accession>A0A1I4I7A7</accession>
<dbReference type="AlphaFoldDB" id="A0A1I4I7A7"/>
<dbReference type="RefSeq" id="WP_091949429.1">
    <property type="nucleotide sequence ID" value="NZ_FOSV01000016.1"/>
</dbReference>
<dbReference type="OrthoDB" id="7998354at2"/>
<name>A0A1I4I7A7_9HYPH</name>
<gene>
    <name evidence="2" type="ORF">SAMN04488125_116108</name>
</gene>
<organism evidence="2 3">
    <name type="scientific">Methylorubrum salsuginis</name>
    <dbReference type="NCBI Taxonomy" id="414703"/>
    <lineage>
        <taxon>Bacteria</taxon>
        <taxon>Pseudomonadati</taxon>
        <taxon>Pseudomonadota</taxon>
        <taxon>Alphaproteobacteria</taxon>
        <taxon>Hyphomicrobiales</taxon>
        <taxon>Methylobacteriaceae</taxon>
        <taxon>Methylorubrum</taxon>
    </lineage>
</organism>
<protein>
    <submittedName>
        <fullName evidence="2">Uncharacterized protein</fullName>
    </submittedName>
</protein>